<evidence type="ECO:0000256" key="3">
    <source>
        <dbReference type="SAM" id="SignalP"/>
    </source>
</evidence>
<reference evidence="6" key="1">
    <citation type="submission" date="2020-12" db="EMBL/GenBank/DDBJ databases">
        <title>Hymenobacter sp.</title>
        <authorList>
            <person name="Kim M.K."/>
        </authorList>
    </citation>
    <scope>NUCLEOTIDE SEQUENCE [LARGE SCALE GENOMIC DNA]</scope>
    <source>
        <strain evidence="6">BT553</strain>
    </source>
</reference>
<sequence>MLSFLLLMLAQAASAPAPVPAQTPPLTAATSPEPPATRWPTRDGRYDIQNFRFRSGESMPDLRIGYTMLGQPHRDARGEIDNAVMILHGTGGTGRQFLSPQFADELYGPGQPLDIRRYWIILPDGIGHGQSSKPSDGIHMRFPHYDYDDMVDAQYRLLRDGLGIRRMRLIMGTSMGCMHGLVWGETHPDFVRALMPLACEPVEIAGLNRMWRQLAIDGIKADPVWAGGEYRTPPVQGLRTAASLLFVAGGAPLYFQAQYPTRDAAAAFAQQRVATSIAQTDANDLIYQIEASRTYSPWARLEAITTPTMWINSADDFINPRQLDLPQRAVARMKDARFRQIAESDDTRGHGTHTAARFWKRDLVDLLQRTR</sequence>
<accession>A0ABS0XUH9</accession>
<dbReference type="RefSeq" id="WP_199041673.1">
    <property type="nucleotide sequence ID" value="NZ_JAELXS010000020.1"/>
</dbReference>
<evidence type="ECO:0000313" key="6">
    <source>
        <dbReference type="Proteomes" id="UP000640426"/>
    </source>
</evidence>
<protein>
    <submittedName>
        <fullName evidence="5">Alpha/beta fold hydrolase</fullName>
    </submittedName>
</protein>
<dbReference type="SUPFAM" id="SSF53474">
    <property type="entry name" value="alpha/beta-Hydrolases"/>
    <property type="match status" value="1"/>
</dbReference>
<dbReference type="PANTHER" id="PTHR32268">
    <property type="entry name" value="HOMOSERINE O-ACETYLTRANSFERASE"/>
    <property type="match status" value="1"/>
</dbReference>
<evidence type="ECO:0000256" key="2">
    <source>
        <dbReference type="SAM" id="MobiDB-lite"/>
    </source>
</evidence>
<dbReference type="Gene3D" id="3.40.50.1820">
    <property type="entry name" value="alpha/beta hydrolase"/>
    <property type="match status" value="1"/>
</dbReference>
<keyword evidence="1" id="KW-0808">Transferase</keyword>
<dbReference type="NCBIfam" id="NF005071">
    <property type="entry name" value="PRK06489.1"/>
    <property type="match status" value="1"/>
</dbReference>
<dbReference type="PIRSF" id="PIRSF000443">
    <property type="entry name" value="Homoser_Ac_trans"/>
    <property type="match status" value="1"/>
</dbReference>
<feature type="signal peptide" evidence="3">
    <location>
        <begin position="1"/>
        <end position="21"/>
    </location>
</feature>
<dbReference type="GO" id="GO:0016787">
    <property type="term" value="F:hydrolase activity"/>
    <property type="evidence" value="ECO:0007669"/>
    <property type="project" value="UniProtKB-KW"/>
</dbReference>
<feature type="domain" description="AB hydrolase-1" evidence="4">
    <location>
        <begin position="82"/>
        <end position="322"/>
    </location>
</feature>
<dbReference type="EMBL" id="JAELXS010000020">
    <property type="protein sequence ID" value="MBJ6123702.1"/>
    <property type="molecule type" value="Genomic_DNA"/>
</dbReference>
<gene>
    <name evidence="5" type="ORF">JAO74_18165</name>
</gene>
<keyword evidence="3" id="KW-0732">Signal</keyword>
<organism evidence="5 6">
    <name type="scientific">Sphingomonas mollis</name>
    <dbReference type="NCBI Taxonomy" id="2795726"/>
    <lineage>
        <taxon>Bacteria</taxon>
        <taxon>Pseudomonadati</taxon>
        <taxon>Pseudomonadota</taxon>
        <taxon>Alphaproteobacteria</taxon>
        <taxon>Sphingomonadales</taxon>
        <taxon>Sphingomonadaceae</taxon>
        <taxon>Sphingomonas</taxon>
    </lineage>
</organism>
<keyword evidence="6" id="KW-1185">Reference proteome</keyword>
<keyword evidence="5" id="KW-0378">Hydrolase</keyword>
<feature type="chain" id="PRO_5046935631" evidence="3">
    <location>
        <begin position="22"/>
        <end position="371"/>
    </location>
</feature>
<feature type="region of interest" description="Disordered" evidence="2">
    <location>
        <begin position="17"/>
        <end position="43"/>
    </location>
</feature>
<dbReference type="PANTHER" id="PTHR32268:SF11">
    <property type="entry name" value="HOMOSERINE O-ACETYLTRANSFERASE"/>
    <property type="match status" value="1"/>
</dbReference>
<comment type="caution">
    <text evidence="5">The sequence shown here is derived from an EMBL/GenBank/DDBJ whole genome shotgun (WGS) entry which is preliminary data.</text>
</comment>
<dbReference type="Pfam" id="PF00561">
    <property type="entry name" value="Abhydrolase_1"/>
    <property type="match status" value="1"/>
</dbReference>
<dbReference type="InterPro" id="IPR008220">
    <property type="entry name" value="HAT_MetX-like"/>
</dbReference>
<evidence type="ECO:0000259" key="4">
    <source>
        <dbReference type="Pfam" id="PF00561"/>
    </source>
</evidence>
<evidence type="ECO:0000256" key="1">
    <source>
        <dbReference type="ARBA" id="ARBA00022679"/>
    </source>
</evidence>
<proteinExistence type="predicted"/>
<dbReference type="Proteomes" id="UP000640426">
    <property type="component" value="Unassembled WGS sequence"/>
</dbReference>
<name>A0ABS0XUH9_9SPHN</name>
<evidence type="ECO:0000313" key="5">
    <source>
        <dbReference type="EMBL" id="MBJ6123702.1"/>
    </source>
</evidence>
<dbReference type="InterPro" id="IPR029058">
    <property type="entry name" value="AB_hydrolase_fold"/>
</dbReference>
<dbReference type="InterPro" id="IPR000073">
    <property type="entry name" value="AB_hydrolase_1"/>
</dbReference>